<protein>
    <submittedName>
        <fullName evidence="2">Uncharacterized protein</fullName>
    </submittedName>
</protein>
<sequence>MQEASRTNPANPLDPRRTYRSQEFLKLVKTHPERAKKVVASGMTLQISAQQVAGLDTLLDRAVDEQGTVETSAMEPFEITMLIVAVATLVATVYGATKSGGDGTTVTVTVTGDGDVNVNTGGGGEGHGDGGGENGGDGGGDTGGGG</sequence>
<organism evidence="2 3">
    <name type="scientific">Deinococcus aetherius</name>
    <dbReference type="NCBI Taxonomy" id="200252"/>
    <lineage>
        <taxon>Bacteria</taxon>
        <taxon>Thermotogati</taxon>
        <taxon>Deinococcota</taxon>
        <taxon>Deinococci</taxon>
        <taxon>Deinococcales</taxon>
        <taxon>Deinococcaceae</taxon>
        <taxon>Deinococcus</taxon>
    </lineage>
</organism>
<feature type="region of interest" description="Disordered" evidence="1">
    <location>
        <begin position="114"/>
        <end position="146"/>
    </location>
</feature>
<name>A0ABN6RM32_9DEIO</name>
<accession>A0ABN6RM32</accession>
<dbReference type="RefSeq" id="WP_264777646.1">
    <property type="nucleotide sequence ID" value="NZ_AP026561.1"/>
</dbReference>
<keyword evidence="2" id="KW-0614">Plasmid</keyword>
<evidence type="ECO:0000313" key="3">
    <source>
        <dbReference type="Proteomes" id="UP001064971"/>
    </source>
</evidence>
<proteinExistence type="predicted"/>
<evidence type="ECO:0000256" key="1">
    <source>
        <dbReference type="SAM" id="MobiDB-lite"/>
    </source>
</evidence>
<dbReference type="EMBL" id="AP026561">
    <property type="protein sequence ID" value="BDP43803.1"/>
    <property type="molecule type" value="Genomic_DNA"/>
</dbReference>
<reference evidence="2" key="1">
    <citation type="submission" date="2022-07" db="EMBL/GenBank/DDBJ databases">
        <title>Complete Genome Sequence of the Radioresistant Bacterium Deinococcus aetherius ST0316, Isolated from the Air Dust collected in Lower Stratosphere above Japan.</title>
        <authorList>
            <person name="Satoh K."/>
            <person name="Hagiwara K."/>
            <person name="Katsumata K."/>
            <person name="Kubo A."/>
            <person name="Yokobori S."/>
            <person name="Yamagishi A."/>
            <person name="Oono Y."/>
            <person name="Narumi I."/>
        </authorList>
    </citation>
    <scope>NUCLEOTIDE SEQUENCE</scope>
    <source>
        <strain evidence="2">ST0316</strain>
        <plasmid evidence="2">pDAETH-1</plasmid>
    </source>
</reference>
<dbReference type="Proteomes" id="UP001064971">
    <property type="component" value="Plasmid pDAETH-1"/>
</dbReference>
<geneLocation type="plasmid" evidence="2 3">
    <name>pDAETH-1</name>
</geneLocation>
<gene>
    <name evidence="2" type="ORF">DAETH_37720</name>
</gene>
<feature type="compositionally biased region" description="Gly residues" evidence="1">
    <location>
        <begin position="120"/>
        <end position="146"/>
    </location>
</feature>
<evidence type="ECO:0000313" key="2">
    <source>
        <dbReference type="EMBL" id="BDP43803.1"/>
    </source>
</evidence>
<keyword evidence="3" id="KW-1185">Reference proteome</keyword>